<dbReference type="SUPFAM" id="SSF47113">
    <property type="entry name" value="Histone-fold"/>
    <property type="match status" value="1"/>
</dbReference>
<dbReference type="Gene3D" id="1.10.20.10">
    <property type="entry name" value="Histone, subunit A"/>
    <property type="match status" value="1"/>
</dbReference>
<dbReference type="AlphaFoldDB" id="A0A836J7W2"/>
<dbReference type="PANTHER" id="PTHR23430">
    <property type="entry name" value="HISTONE H2A"/>
    <property type="match status" value="1"/>
</dbReference>
<comment type="subcellular location">
    <subcellularLocation>
        <location evidence="1">Nucleus</location>
    </subcellularLocation>
</comment>
<keyword evidence="1" id="KW-0539">Nucleus</keyword>
<evidence type="ECO:0000313" key="4">
    <source>
        <dbReference type="Proteomes" id="UP000667349"/>
    </source>
</evidence>
<proteinExistence type="inferred from homology"/>
<keyword evidence="4" id="KW-1185">Reference proteome</keyword>
<comment type="similarity">
    <text evidence="1">Belongs to the histone H2A family.</text>
</comment>
<dbReference type="GO" id="GO:0003677">
    <property type="term" value="F:DNA binding"/>
    <property type="evidence" value="ECO:0007669"/>
    <property type="project" value="UniProtKB-KW"/>
</dbReference>
<dbReference type="GO" id="GO:0000786">
    <property type="term" value="C:nucleosome"/>
    <property type="evidence" value="ECO:0007669"/>
    <property type="project" value="UniProtKB-KW"/>
</dbReference>
<name>A0A836J7W2_9HYME</name>
<protein>
    <recommendedName>
        <fullName evidence="1">Histone H2A</fullName>
    </recommendedName>
</protein>
<feature type="non-terminal residue" evidence="3">
    <location>
        <position position="1"/>
    </location>
</feature>
<comment type="caution">
    <text evidence="3">The sequence shown here is derived from an EMBL/GenBank/DDBJ whole genome shotgun (WGS) entry which is preliminary data.</text>
</comment>
<keyword evidence="1" id="KW-0544">Nucleosome core</keyword>
<feature type="region of interest" description="Disordered" evidence="2">
    <location>
        <begin position="1"/>
        <end position="31"/>
    </location>
</feature>
<feature type="compositionally biased region" description="Basic and acidic residues" evidence="2">
    <location>
        <begin position="10"/>
        <end position="31"/>
    </location>
</feature>
<comment type="subunit">
    <text evidence="1">The nucleosome is a histone octamer containing two molecules each of H2A, H2B, H3 and H4 assembled in one H3-H4 heterotetramer and two H2A-H2B heterodimers. The octamer wraps approximately 147 bp of DNA.</text>
</comment>
<dbReference type="GO" id="GO:0046982">
    <property type="term" value="F:protein heterodimerization activity"/>
    <property type="evidence" value="ECO:0007669"/>
    <property type="project" value="InterPro"/>
</dbReference>
<dbReference type="InterPro" id="IPR002119">
    <property type="entry name" value="Histone_H2A"/>
</dbReference>
<organism evidence="3 4">
    <name type="scientific">Acromyrmex insinuator</name>
    <dbReference type="NCBI Taxonomy" id="230686"/>
    <lineage>
        <taxon>Eukaryota</taxon>
        <taxon>Metazoa</taxon>
        <taxon>Ecdysozoa</taxon>
        <taxon>Arthropoda</taxon>
        <taxon>Hexapoda</taxon>
        <taxon>Insecta</taxon>
        <taxon>Pterygota</taxon>
        <taxon>Neoptera</taxon>
        <taxon>Endopterygota</taxon>
        <taxon>Hymenoptera</taxon>
        <taxon>Apocrita</taxon>
        <taxon>Aculeata</taxon>
        <taxon>Formicoidea</taxon>
        <taxon>Formicidae</taxon>
        <taxon>Myrmicinae</taxon>
        <taxon>Acromyrmex</taxon>
    </lineage>
</organism>
<accession>A0A836J7W2</accession>
<evidence type="ECO:0000313" key="3">
    <source>
        <dbReference type="EMBL" id="KAG5308266.1"/>
    </source>
</evidence>
<dbReference type="GO" id="GO:0005634">
    <property type="term" value="C:nucleus"/>
    <property type="evidence" value="ECO:0007669"/>
    <property type="project" value="UniProtKB-SubCell"/>
</dbReference>
<keyword evidence="1" id="KW-0158">Chromosome</keyword>
<evidence type="ECO:0000256" key="2">
    <source>
        <dbReference type="SAM" id="MobiDB-lite"/>
    </source>
</evidence>
<dbReference type="InterPro" id="IPR009072">
    <property type="entry name" value="Histone-fold"/>
</dbReference>
<dbReference type="SMART" id="SM00414">
    <property type="entry name" value="H2A"/>
    <property type="match status" value="1"/>
</dbReference>
<evidence type="ECO:0000256" key="1">
    <source>
        <dbReference type="RuleBase" id="RU003767"/>
    </source>
</evidence>
<feature type="non-terminal residue" evidence="3">
    <location>
        <position position="117"/>
    </location>
</feature>
<gene>
    <name evidence="3" type="primary">H2a.f/z</name>
    <name evidence="3" type="ORF">G6Z75_0004371</name>
</gene>
<dbReference type="GO" id="GO:0030527">
    <property type="term" value="F:structural constituent of chromatin"/>
    <property type="evidence" value="ECO:0007669"/>
    <property type="project" value="InterPro"/>
</dbReference>
<keyword evidence="1" id="KW-0238">DNA-binding</keyword>
<sequence length="117" mass="13472">MTKRNVPGTLRDEQTDTTSRGDDLRGRGWMRRPREETKKEWTLYIEDRERIKIQAENRYKRGITSVLELAGNASKDLKVKRITPRHLQLAIRGDEELDSLIKATIAGGGTCLFIIFT</sequence>
<dbReference type="EMBL" id="JAANHZ010000670">
    <property type="protein sequence ID" value="KAG5308266.1"/>
    <property type="molecule type" value="Genomic_DNA"/>
</dbReference>
<dbReference type="PRINTS" id="PR00620">
    <property type="entry name" value="HISTONEH2A"/>
</dbReference>
<reference evidence="3" key="1">
    <citation type="submission" date="2020-02" db="EMBL/GenBank/DDBJ databases">
        <title>Relaxed selection underlies rapid genomic changes in the transitions from sociality to social parasitism in ants.</title>
        <authorList>
            <person name="Bi X."/>
        </authorList>
    </citation>
    <scope>NUCLEOTIDE SEQUENCE</scope>
    <source>
        <strain evidence="3">BGI-DK2013a</strain>
        <tissue evidence="3">Whole body</tissue>
    </source>
</reference>
<dbReference type="Proteomes" id="UP000667349">
    <property type="component" value="Unassembled WGS sequence"/>
</dbReference>